<keyword evidence="3" id="KW-0456">Lyase</keyword>
<dbReference type="RefSeq" id="WP_011519902.1">
    <property type="nucleotide sequence ID" value="NC_007974.2"/>
</dbReference>
<dbReference type="GO" id="GO:0004300">
    <property type="term" value="F:enoyl-CoA hydratase activity"/>
    <property type="evidence" value="ECO:0007669"/>
    <property type="project" value="UniProtKB-EC"/>
</dbReference>
<dbReference type="InterPro" id="IPR001753">
    <property type="entry name" value="Enoyl-CoA_hydra/iso"/>
</dbReference>
<dbReference type="SUPFAM" id="SSF52096">
    <property type="entry name" value="ClpP/crotonase"/>
    <property type="match status" value="1"/>
</dbReference>
<dbReference type="HOGENOM" id="CLU_009834_7_2_4"/>
<dbReference type="PANTHER" id="PTHR42964">
    <property type="entry name" value="ENOYL-COA HYDRATASE"/>
    <property type="match status" value="1"/>
</dbReference>
<dbReference type="Gene3D" id="3.90.226.10">
    <property type="entry name" value="2-enoyl-CoA Hydratase, Chain A, domain 1"/>
    <property type="match status" value="1"/>
</dbReference>
<dbReference type="Pfam" id="PF00378">
    <property type="entry name" value="ECH_1"/>
    <property type="match status" value="1"/>
</dbReference>
<dbReference type="AlphaFoldDB" id="Q1LBW6"/>
<evidence type="ECO:0000256" key="1">
    <source>
        <dbReference type="ARBA" id="ARBA00005254"/>
    </source>
</evidence>
<reference evidence="5" key="2">
    <citation type="submission" date="2013-02" db="PDB data bank">
        <title>Crystal structure of Enoyl-CoA hydratase/isomerase from Cupriavidus metallidurans CH34.</title>
        <authorList>
            <person name="Eswaramoorthy S."/>
            <person name="Almo S.C."/>
            <person name="Swaminathan S."/>
        </authorList>
    </citation>
    <scope>X-RAY CRYSTALLOGRAPHY (1.77 ANGSTROMS)</scope>
</reference>
<evidence type="ECO:0007829" key="5">
    <source>
        <dbReference type="PDB" id="4JCS"/>
    </source>
</evidence>
<dbReference type="eggNOG" id="COG1024">
    <property type="taxonomic scope" value="Bacteria"/>
</dbReference>
<comment type="similarity">
    <text evidence="1 2">Belongs to the enoyl-CoA hydratase/isomerase family.</text>
</comment>
<dbReference type="PROSITE" id="PS00166">
    <property type="entry name" value="ENOYL_COA_HYDRATASE"/>
    <property type="match status" value="1"/>
</dbReference>
<gene>
    <name evidence="3" type="ordered locus">Rmet_5501</name>
</gene>
<dbReference type="CDD" id="cd06558">
    <property type="entry name" value="crotonase-like"/>
    <property type="match status" value="1"/>
</dbReference>
<evidence type="ECO:0000313" key="4">
    <source>
        <dbReference type="Proteomes" id="UP000002429"/>
    </source>
</evidence>
<organism evidence="3 4">
    <name type="scientific">Cupriavidus metallidurans (strain ATCC 43123 / DSM 2839 / NBRC 102507 / CH34)</name>
    <name type="common">Ralstonia metallidurans</name>
    <dbReference type="NCBI Taxonomy" id="266264"/>
    <lineage>
        <taxon>Bacteria</taxon>
        <taxon>Pseudomonadati</taxon>
        <taxon>Pseudomonadota</taxon>
        <taxon>Betaproteobacteria</taxon>
        <taxon>Burkholderiales</taxon>
        <taxon>Burkholderiaceae</taxon>
        <taxon>Cupriavidus</taxon>
    </lineage>
</organism>
<geneLocation type="plasmid" evidence="3 4">
    <name>megaplasmid</name>
</geneLocation>
<proteinExistence type="evidence at protein level"/>
<dbReference type="InterPro" id="IPR014748">
    <property type="entry name" value="Enoyl-CoA_hydra_C"/>
</dbReference>
<dbReference type="InterPro" id="IPR018376">
    <property type="entry name" value="Enoyl-CoA_hyd/isom_CS"/>
</dbReference>
<dbReference type="Gene3D" id="1.10.12.10">
    <property type="entry name" value="Lyase 2-enoyl-coa Hydratase, Chain A, domain 2"/>
    <property type="match status" value="1"/>
</dbReference>
<dbReference type="EvolutionaryTrace" id="Q1LBW6"/>
<protein>
    <submittedName>
        <fullName evidence="3">Enoyl-CoA hydratase/isomerase</fullName>
        <ecNumber evidence="3">4.2.1.17</ecNumber>
    </submittedName>
</protein>
<dbReference type="InterPro" id="IPR051683">
    <property type="entry name" value="Enoyl-CoA_Hydratase/Isomerase"/>
</dbReference>
<reference evidence="4" key="1">
    <citation type="journal article" date="2010" name="PLoS ONE">
        <title>The complete genome sequence of Cupriavidus metallidurans strain CH34, a master survivalist in harsh and anthropogenic environments.</title>
        <authorList>
            <person name="Janssen P.J."/>
            <person name="Van Houdt R."/>
            <person name="Moors H."/>
            <person name="Monsieurs P."/>
            <person name="Morin N."/>
            <person name="Michaux A."/>
            <person name="Benotmane M.A."/>
            <person name="Leys N."/>
            <person name="Vallaeys T."/>
            <person name="Lapidus A."/>
            <person name="Monchy S."/>
            <person name="Medigue C."/>
            <person name="Taghavi S."/>
            <person name="McCorkle S."/>
            <person name="Dunn J."/>
            <person name="van der Lelie D."/>
            <person name="Mergeay M."/>
        </authorList>
    </citation>
    <scope>NUCLEOTIDE SEQUENCE [LARGE SCALE GENOMIC DNA]</scope>
    <source>
        <strain evidence="4">ATCC 43123 / DSM 2839 / NBRC 102507 / CH34</strain>
    </source>
</reference>
<evidence type="ECO:0000313" key="3">
    <source>
        <dbReference type="EMBL" id="ABF12360.1"/>
    </source>
</evidence>
<name>Q1LBW6_CUPMC</name>
<dbReference type="EMBL" id="CP000353">
    <property type="protein sequence ID" value="ABF12360.1"/>
    <property type="molecule type" value="Genomic_DNA"/>
</dbReference>
<evidence type="ECO:0000256" key="2">
    <source>
        <dbReference type="RuleBase" id="RU003707"/>
    </source>
</evidence>
<keyword evidence="4" id="KW-1185">Reference proteome</keyword>
<dbReference type="PDBsum" id="4JCS"/>
<dbReference type="PDB" id="4JCS">
    <property type="method" value="X-ray"/>
    <property type="resolution" value="1.77 A"/>
    <property type="chains" value="A=1-264"/>
</dbReference>
<keyword evidence="3" id="KW-0614">Plasmid</keyword>
<dbReference type="KEGG" id="rme:Rmet_5501"/>
<sequence length="264" mass="28942">MDTLDFEVVNNVGWIRMNRAAKHNPFDAELRADLMTVLERVRDDADIRVLVLTSHPGSFCAGGNLHVLRDNLDSGPAYWQQRIKTGLRFIHDMLNLGRPVIAAVDGPAFGAGFALSLTADIVLASPRARFSMAYLRLGLVPDLGALYLLPRAVGLQRAKELMFSTRELDAEEAHRLGLVMEVHESEALEQRAREIAESLVQAAPTALALTKAALNVSLDSDEQTMFSLEAASQAAAFSTKEPRAAIEALLSKQPPPFRGFPRRS</sequence>
<dbReference type="EC" id="4.2.1.17" evidence="3"/>
<dbReference type="SMR" id="Q1LBW6"/>
<dbReference type="Proteomes" id="UP000002429">
    <property type="component" value="Plasmid megaplasmid"/>
</dbReference>
<dbReference type="InterPro" id="IPR029045">
    <property type="entry name" value="ClpP/crotonase-like_dom_sf"/>
</dbReference>
<accession>Q1LBW6</accession>
<dbReference type="GO" id="GO:0008300">
    <property type="term" value="P:isoprenoid catabolic process"/>
    <property type="evidence" value="ECO:0007669"/>
    <property type="project" value="TreeGrafter"/>
</dbReference>
<dbReference type="PANTHER" id="PTHR42964:SF1">
    <property type="entry name" value="POLYKETIDE BIOSYNTHESIS ENOYL-COA HYDRATASE PKSH-RELATED"/>
    <property type="match status" value="1"/>
</dbReference>
<keyword evidence="5" id="KW-0002">3D-structure</keyword>